<dbReference type="PANTHER" id="PTHR39550:SF1">
    <property type="entry name" value="SLL0658 PROTEIN"/>
    <property type="match status" value="1"/>
</dbReference>
<dbReference type="PANTHER" id="PTHR39550">
    <property type="entry name" value="SLL0658 PROTEIN"/>
    <property type="match status" value="1"/>
</dbReference>
<dbReference type="AlphaFoldDB" id="A0AAE3KBK2"/>
<reference evidence="1" key="2">
    <citation type="submission" date="2022-02" db="EMBL/GenBank/DDBJ databases">
        <authorList>
            <person name="Elcheninov A.G."/>
            <person name="Sorokin D.Y."/>
            <person name="Kublanov I.V."/>
        </authorList>
    </citation>
    <scope>NUCLEOTIDE SEQUENCE</scope>
    <source>
        <strain evidence="1">AArc-St2</strain>
    </source>
</reference>
<gene>
    <name evidence="1" type="ORF">AArcSt2_10915</name>
</gene>
<keyword evidence="2" id="KW-1185">Reference proteome</keyword>
<organism evidence="1 2">
    <name type="scientific">Natronocalculus amylovorans</name>
    <dbReference type="NCBI Taxonomy" id="2917812"/>
    <lineage>
        <taxon>Archaea</taxon>
        <taxon>Methanobacteriati</taxon>
        <taxon>Methanobacteriota</taxon>
        <taxon>Stenosarchaea group</taxon>
        <taxon>Halobacteria</taxon>
        <taxon>Halobacteriales</taxon>
        <taxon>Haloferacaceae</taxon>
        <taxon>Natronocalculus</taxon>
    </lineage>
</organism>
<dbReference type="RefSeq" id="WP_174653257.1">
    <property type="nucleotide sequence ID" value="NZ_JAKRVX010000004.1"/>
</dbReference>
<dbReference type="Pfam" id="PF11848">
    <property type="entry name" value="DUF3368"/>
    <property type="match status" value="1"/>
</dbReference>
<evidence type="ECO:0000313" key="2">
    <source>
        <dbReference type="Proteomes" id="UP001203207"/>
    </source>
</evidence>
<evidence type="ECO:0008006" key="3">
    <source>
        <dbReference type="Google" id="ProtNLM"/>
    </source>
</evidence>
<dbReference type="EMBL" id="JAKRVX010000004">
    <property type="protein sequence ID" value="MCL9817454.1"/>
    <property type="molecule type" value="Genomic_DNA"/>
</dbReference>
<name>A0AAE3KBK2_9EURY</name>
<reference evidence="1" key="1">
    <citation type="journal article" date="2022" name="Syst. Appl. Microbiol.">
        <title>Natronocalculus amylovorans gen. nov., sp. nov., and Natranaeroarchaeum aerophilus sp. nov., dominant culturable amylolytic natronoarchaea from hypersaline soda lakes in southwestern Siberia.</title>
        <authorList>
            <person name="Sorokin D.Y."/>
            <person name="Elcheninov A.G."/>
            <person name="Khizhniak T.V."/>
            <person name="Koenen M."/>
            <person name="Bale N.J."/>
            <person name="Damste J.S.S."/>
            <person name="Kublanov I.V."/>
        </authorList>
    </citation>
    <scope>NUCLEOTIDE SEQUENCE</scope>
    <source>
        <strain evidence="1">AArc-St2</strain>
    </source>
</reference>
<accession>A0AAE3KBK2</accession>
<proteinExistence type="predicted"/>
<dbReference type="InterPro" id="IPR021799">
    <property type="entry name" value="PIN-like_prokaryotic"/>
</dbReference>
<evidence type="ECO:0000313" key="1">
    <source>
        <dbReference type="EMBL" id="MCL9817454.1"/>
    </source>
</evidence>
<comment type="caution">
    <text evidence="1">The sequence shown here is derived from an EMBL/GenBank/DDBJ whole genome shotgun (WGS) entry which is preliminary data.</text>
</comment>
<protein>
    <recommendedName>
        <fullName evidence="3">DUF3368 domain-containing protein</fullName>
    </recommendedName>
</protein>
<dbReference type="Proteomes" id="UP001203207">
    <property type="component" value="Unassembled WGS sequence"/>
</dbReference>
<sequence>MTRIFVDATTLIALGTIGELALLTNFSGDLVVVPRVQHEVTTEPAQTNLSRFISRYDIAQTDPHIASFREQSMKTLGEKTPNGDVDIIAAVLGHTADTQSVGVVSDDRRVRTVARGLGATVTGTIGVVVRAVSTGVSAQTGRDIIDRIDSNGLHMTGSLRQQAYTLIDDAADSPPES</sequence>